<name>A0ABR3I122_LOXSC</name>
<dbReference type="SUPFAM" id="SSF56219">
    <property type="entry name" value="DNase I-like"/>
    <property type="match status" value="1"/>
</dbReference>
<protein>
    <recommendedName>
        <fullName evidence="1">Reverse transcriptase domain-containing protein</fullName>
    </recommendedName>
</protein>
<keyword evidence="3" id="KW-1185">Reference proteome</keyword>
<dbReference type="Proteomes" id="UP001549920">
    <property type="component" value="Unassembled WGS sequence"/>
</dbReference>
<dbReference type="InterPro" id="IPR000477">
    <property type="entry name" value="RT_dom"/>
</dbReference>
<dbReference type="CDD" id="cd01650">
    <property type="entry name" value="RT_nLTR_like"/>
    <property type="match status" value="1"/>
</dbReference>
<sequence>MHQNIASFLDKKELLELTLSELSENNEIPDIICLSETFVQKHNESNIHLRGYRLGAAFCRSKQKRGGVCILHNNYITTKELPFLKDLATEKHFEICGLEIIEYRIILVCIYRTPESNINIFFDKLQVLLDKLRTFKKQIILTGDWNIDTLKQSKVSQELSDILLAYDLDLHIKTPTRQKSCIDHFASNIKEAIGSTKAVCLSDHNTAQFLSVPVKFRKLNPKYWFETRRDYSVDNINKFKSTLADYPWENILGSGDIDCDFSAFHKELILLYSLCFPEYNIRVINQTKKTEWLTKGLKKSCQTKRKLRLSYYKKNTYSNKIKYRKYSKILRKCIQLSQRITNQKYLNNARNKCLAAWKIINNKNELQDKRHNIEHLKIQDRKITNPTEIANVLNNHFVDSPNVSYSHQPYLNKLKLINRIPRSIFLRPVDEEEIKNIIKCLNKTNSTGYDAISTKIIKTCANELAPLLVYFINGSFLEGQFPSSLKISVVKPLFKRGERHDLGNYRPIALIPILSKIFEKAMYSRLSSFLTRNDIISDEQFGFRKGRSTTLACYSLIKNISILMDRKVPVSTILFDMSKAFDFVNHKTLLEKLELYGVRGLAHDWFQSYLSERTQFVEISKLNDRLKKVIHRSENRKNTTGVPQGSILGPLLFIIYINDLPKCTQYPITLFADDISVTIHKKPDKNYNNEINSEIDKIGNWLKQNNLIVNTKKTNFIQFFNKNAKPQQLSVHHQNDAIAETASTTFLGIVMDSGLTWHHHIDMICQKMNRFVYALYRLSQLANQNTALMAYHGYVGSLLRYGLIMWGNSTTINRVFILQKKCIRSICGVGQLESCRPLFKQMNILALPSLYIFETLLFAKQNFNLFTKKRDDCNFNTRYPHKLTIPSASTTCFSKNSYSMCVRLFNLLPDWIQTLPLVVFKRIVFRILAKNCFYNVDEFMQFCRNGGLKKYII</sequence>
<dbReference type="EMBL" id="JBEUOH010000010">
    <property type="protein sequence ID" value="KAL0882501.1"/>
    <property type="molecule type" value="Genomic_DNA"/>
</dbReference>
<comment type="caution">
    <text evidence="2">The sequence shown here is derived from an EMBL/GenBank/DDBJ whole genome shotgun (WGS) entry which is preliminary data.</text>
</comment>
<dbReference type="PROSITE" id="PS50878">
    <property type="entry name" value="RT_POL"/>
    <property type="match status" value="1"/>
</dbReference>
<dbReference type="Gene3D" id="3.60.10.10">
    <property type="entry name" value="Endonuclease/exonuclease/phosphatase"/>
    <property type="match status" value="1"/>
</dbReference>
<dbReference type="SUPFAM" id="SSF56672">
    <property type="entry name" value="DNA/RNA polymerases"/>
    <property type="match status" value="1"/>
</dbReference>
<organism evidence="2 3">
    <name type="scientific">Loxostege sticticalis</name>
    <name type="common">Beet webworm moth</name>
    <dbReference type="NCBI Taxonomy" id="481309"/>
    <lineage>
        <taxon>Eukaryota</taxon>
        <taxon>Metazoa</taxon>
        <taxon>Ecdysozoa</taxon>
        <taxon>Arthropoda</taxon>
        <taxon>Hexapoda</taxon>
        <taxon>Insecta</taxon>
        <taxon>Pterygota</taxon>
        <taxon>Neoptera</taxon>
        <taxon>Endopterygota</taxon>
        <taxon>Lepidoptera</taxon>
        <taxon>Glossata</taxon>
        <taxon>Ditrysia</taxon>
        <taxon>Pyraloidea</taxon>
        <taxon>Crambidae</taxon>
        <taxon>Pyraustinae</taxon>
        <taxon>Loxostege</taxon>
    </lineage>
</organism>
<gene>
    <name evidence="2" type="ORF">ABMA27_000968</name>
</gene>
<dbReference type="PANTHER" id="PTHR33332">
    <property type="entry name" value="REVERSE TRANSCRIPTASE DOMAIN-CONTAINING PROTEIN"/>
    <property type="match status" value="1"/>
</dbReference>
<evidence type="ECO:0000313" key="2">
    <source>
        <dbReference type="EMBL" id="KAL0882501.1"/>
    </source>
</evidence>
<dbReference type="Pfam" id="PF00078">
    <property type="entry name" value="RVT_1"/>
    <property type="match status" value="1"/>
</dbReference>
<dbReference type="InterPro" id="IPR036691">
    <property type="entry name" value="Endo/exonu/phosph_ase_sf"/>
</dbReference>
<evidence type="ECO:0000259" key="1">
    <source>
        <dbReference type="PROSITE" id="PS50878"/>
    </source>
</evidence>
<reference evidence="2 3" key="1">
    <citation type="submission" date="2024-06" db="EMBL/GenBank/DDBJ databases">
        <title>A chromosome-level genome assembly of beet webworm, Loxostege sticticalis.</title>
        <authorList>
            <person name="Zhang Y."/>
        </authorList>
    </citation>
    <scope>NUCLEOTIDE SEQUENCE [LARGE SCALE GENOMIC DNA]</scope>
    <source>
        <strain evidence="2">AQ026</strain>
        <tissue evidence="2">Whole body</tissue>
    </source>
</reference>
<dbReference type="InterPro" id="IPR043502">
    <property type="entry name" value="DNA/RNA_pol_sf"/>
</dbReference>
<evidence type="ECO:0000313" key="3">
    <source>
        <dbReference type="Proteomes" id="UP001549920"/>
    </source>
</evidence>
<feature type="domain" description="Reverse transcriptase" evidence="1">
    <location>
        <begin position="474"/>
        <end position="751"/>
    </location>
</feature>
<accession>A0ABR3I122</accession>
<proteinExistence type="predicted"/>